<dbReference type="PANTHER" id="PTHR47331">
    <property type="entry name" value="PHD-TYPE DOMAIN-CONTAINING PROTEIN"/>
    <property type="match status" value="1"/>
</dbReference>
<dbReference type="AlphaFoldDB" id="A0ABD0MPF7"/>
<proteinExistence type="inferred from homology"/>
<feature type="domain" description="Reverse transcriptase" evidence="3">
    <location>
        <begin position="564"/>
        <end position="676"/>
    </location>
</feature>
<organism evidence="4 5">
    <name type="scientific">Cirrhinus mrigala</name>
    <name type="common">Mrigala</name>
    <dbReference type="NCBI Taxonomy" id="683832"/>
    <lineage>
        <taxon>Eukaryota</taxon>
        <taxon>Metazoa</taxon>
        <taxon>Chordata</taxon>
        <taxon>Craniata</taxon>
        <taxon>Vertebrata</taxon>
        <taxon>Euteleostomi</taxon>
        <taxon>Actinopterygii</taxon>
        <taxon>Neopterygii</taxon>
        <taxon>Teleostei</taxon>
        <taxon>Ostariophysi</taxon>
        <taxon>Cypriniformes</taxon>
        <taxon>Cyprinidae</taxon>
        <taxon>Labeoninae</taxon>
        <taxon>Labeonini</taxon>
        <taxon>Cirrhinus</taxon>
    </lineage>
</organism>
<protein>
    <recommendedName>
        <fullName evidence="2">ribonuclease H</fullName>
        <ecNumber evidence="2">3.1.26.4</ecNumber>
    </recommendedName>
</protein>
<name>A0ABD0MPF7_CIRMR</name>
<gene>
    <name evidence="4" type="ORF">M9458_052756</name>
</gene>
<dbReference type="Gene3D" id="3.30.70.270">
    <property type="match status" value="1"/>
</dbReference>
<evidence type="ECO:0000256" key="2">
    <source>
        <dbReference type="ARBA" id="ARBA00012180"/>
    </source>
</evidence>
<dbReference type="EC" id="3.1.26.4" evidence="2"/>
<dbReference type="Gene3D" id="3.10.10.10">
    <property type="entry name" value="HIV Type 1 Reverse Transcriptase, subunit A, domain 1"/>
    <property type="match status" value="1"/>
</dbReference>
<keyword evidence="5" id="KW-1185">Reference proteome</keyword>
<dbReference type="InterPro" id="IPR043502">
    <property type="entry name" value="DNA/RNA_pol_sf"/>
</dbReference>
<comment type="similarity">
    <text evidence="1">Belongs to the beta type-B retroviral polymerase family. HERV class-II K(HML-2) pol subfamily.</text>
</comment>
<dbReference type="Proteomes" id="UP001529510">
    <property type="component" value="Unassembled WGS sequence"/>
</dbReference>
<dbReference type="EMBL" id="JAMKFB020000208">
    <property type="protein sequence ID" value="KAL0151949.1"/>
    <property type="molecule type" value="Genomic_DNA"/>
</dbReference>
<reference evidence="4 5" key="1">
    <citation type="submission" date="2024-05" db="EMBL/GenBank/DDBJ databases">
        <title>Genome sequencing and assembly of Indian major carp, Cirrhinus mrigala (Hamilton, 1822).</title>
        <authorList>
            <person name="Mohindra V."/>
            <person name="Chowdhury L.M."/>
            <person name="Lal K."/>
            <person name="Jena J.K."/>
        </authorList>
    </citation>
    <scope>NUCLEOTIDE SEQUENCE [LARGE SCALE GENOMIC DNA]</scope>
    <source>
        <strain evidence="4">CM1030</strain>
        <tissue evidence="4">Blood</tissue>
    </source>
</reference>
<dbReference type="InterPro" id="IPR000477">
    <property type="entry name" value="RT_dom"/>
</dbReference>
<evidence type="ECO:0000313" key="5">
    <source>
        <dbReference type="Proteomes" id="UP001529510"/>
    </source>
</evidence>
<dbReference type="SUPFAM" id="SSF56672">
    <property type="entry name" value="DNA/RNA polymerases"/>
    <property type="match status" value="1"/>
</dbReference>
<sequence>MMLPILNHGSAFDRQTDPMITTTWNYRGYNYPFIDPREHSQPPAVAWFMPWDYSQDKTYTDVNRRPVSHFSSTEPQGYRQPYHNHLATSLFHHEERPPPRDMQAHHARYERHSDYYERPTQIYAGTLRQPADYAQPYHPVRPPSPNPYVEPSYRGPIPTIPNFCNLYVNSRYPYTNAMRSLTALYGQPHELALQRIAELMNGPKIKSGDIRSFRLYALQVRALVGMLDQLGAKGSTELKCGSHVSRLLAKLPHDLRANFRRFVNPIQIPVPTLLDLSDWLKYELRIQEHESQYTSNPSRAYFKKEKPKRYCPFCNTVQHYFNQCANFKLLNQDQVECWLKSNQKCFKCGRDHLISQCNLKAKCKKCDKRHLEILHDFNAKMKPELQASAENSCLVSSEVETLYLDRPTASNKVLLKVSRVILRNEAELFSNVQKLWQMDTLPYRSKKLITRSKRDTEAMQILEDGSRKCSKSDKDVVTAHLRRTEKHLSQNADLASVYVHEVTPEKPAEGHRTWYIPHHIVQHNEKHRIVFNCSFKHKGTSLNDHLLPGPILGPTLLGVLLHFREHPVAISSDIKGMFHQVGLLEEDKPFLRFLWRNLDQGRAPTVFEWQILPFGAVCSPCCATFALQKHVYDHSKPEEDVHASVEHHFYVDNWLQSFPSADEAQTLVIKMQKLLSEGF</sequence>
<comment type="caution">
    <text evidence="4">The sequence shown here is derived from an EMBL/GenBank/DDBJ whole genome shotgun (WGS) entry which is preliminary data.</text>
</comment>
<dbReference type="GO" id="GO:0004523">
    <property type="term" value="F:RNA-DNA hybrid ribonuclease activity"/>
    <property type="evidence" value="ECO:0007669"/>
    <property type="project" value="UniProtKB-EC"/>
</dbReference>
<evidence type="ECO:0000313" key="4">
    <source>
        <dbReference type="EMBL" id="KAL0151949.1"/>
    </source>
</evidence>
<dbReference type="PANTHER" id="PTHR47331:SF5">
    <property type="entry name" value="RIBONUCLEASE H"/>
    <property type="match status" value="1"/>
</dbReference>
<accession>A0ABD0MPF7</accession>
<evidence type="ECO:0000256" key="1">
    <source>
        <dbReference type="ARBA" id="ARBA00010879"/>
    </source>
</evidence>
<dbReference type="Pfam" id="PF00078">
    <property type="entry name" value="RVT_1"/>
    <property type="match status" value="1"/>
</dbReference>
<dbReference type="InterPro" id="IPR043128">
    <property type="entry name" value="Rev_trsase/Diguanyl_cyclase"/>
</dbReference>
<evidence type="ECO:0000259" key="3">
    <source>
        <dbReference type="Pfam" id="PF00078"/>
    </source>
</evidence>